<dbReference type="CDD" id="cd17990">
    <property type="entry name" value="DEXHc_HrpB"/>
    <property type="match status" value="1"/>
</dbReference>
<dbReference type="InterPro" id="IPR014001">
    <property type="entry name" value="Helicase_ATP-bd"/>
</dbReference>
<dbReference type="SMART" id="SM00487">
    <property type="entry name" value="DEXDc"/>
    <property type="match status" value="1"/>
</dbReference>
<dbReference type="PIRSF" id="PIRSF005496">
    <property type="entry name" value="ATP_hel_hrpB"/>
    <property type="match status" value="1"/>
</dbReference>
<organism evidence="7 8">
    <name type="scientific">Fluctibacter corallii</name>
    <dbReference type="NCBI Taxonomy" id="2984329"/>
    <lineage>
        <taxon>Bacteria</taxon>
        <taxon>Pseudomonadati</taxon>
        <taxon>Pseudomonadota</taxon>
        <taxon>Gammaproteobacteria</taxon>
        <taxon>Alteromonadales</taxon>
        <taxon>Alteromonadaceae</taxon>
        <taxon>Fluctibacter</taxon>
    </lineage>
</organism>
<keyword evidence="1" id="KW-0547">Nucleotide-binding</keyword>
<evidence type="ECO:0000256" key="3">
    <source>
        <dbReference type="ARBA" id="ARBA00022806"/>
    </source>
</evidence>
<dbReference type="PANTHER" id="PTHR43519:SF1">
    <property type="entry name" value="ATP-DEPENDENT RNA HELICASE HRPB"/>
    <property type="match status" value="1"/>
</dbReference>
<keyword evidence="8" id="KW-1185">Reference proteome</keyword>
<proteinExistence type="predicted"/>
<evidence type="ECO:0000256" key="4">
    <source>
        <dbReference type="ARBA" id="ARBA00022840"/>
    </source>
</evidence>
<dbReference type="Pfam" id="PF00270">
    <property type="entry name" value="DEAD"/>
    <property type="match status" value="1"/>
</dbReference>
<comment type="caution">
    <text evidence="7">The sequence shown here is derived from an EMBL/GenBank/DDBJ whole genome shotgun (WGS) entry which is preliminary data.</text>
</comment>
<evidence type="ECO:0000313" key="7">
    <source>
        <dbReference type="EMBL" id="MCV2884346.1"/>
    </source>
</evidence>
<dbReference type="InterPro" id="IPR027417">
    <property type="entry name" value="P-loop_NTPase"/>
</dbReference>
<keyword evidence="4" id="KW-0067">ATP-binding</keyword>
<dbReference type="PROSITE" id="PS51194">
    <property type="entry name" value="HELICASE_CTER"/>
    <property type="match status" value="1"/>
</dbReference>
<dbReference type="InterPro" id="IPR010225">
    <property type="entry name" value="HrpB"/>
</dbReference>
<dbReference type="SUPFAM" id="SSF52540">
    <property type="entry name" value="P-loop containing nucleoside triphosphate hydrolases"/>
    <property type="match status" value="1"/>
</dbReference>
<reference evidence="7 8" key="1">
    <citation type="submission" date="2022-10" db="EMBL/GenBank/DDBJ databases">
        <title>Aestuariibacter sp. AA17 isolated from Montipora capitata coral fragment.</title>
        <authorList>
            <person name="Emsley S.A."/>
            <person name="Pfannmuller K.M."/>
            <person name="Loughran R.M."/>
            <person name="Shlafstein M."/>
            <person name="Papke E."/>
            <person name="Saw J.H."/>
            <person name="Ushijima B."/>
            <person name="Videau P."/>
        </authorList>
    </citation>
    <scope>NUCLEOTIDE SEQUENCE [LARGE SCALE GENOMIC DNA]</scope>
    <source>
        <strain evidence="7 8">AA17</strain>
    </source>
</reference>
<name>A0ABT3A6P2_9ALTE</name>
<dbReference type="InterPro" id="IPR007502">
    <property type="entry name" value="Helicase-assoc_dom"/>
</dbReference>
<dbReference type="Proteomes" id="UP001652504">
    <property type="component" value="Unassembled WGS sequence"/>
</dbReference>
<evidence type="ECO:0000256" key="1">
    <source>
        <dbReference type="ARBA" id="ARBA00022741"/>
    </source>
</evidence>
<keyword evidence="2" id="KW-0378">Hydrolase</keyword>
<dbReference type="Pfam" id="PF00271">
    <property type="entry name" value="Helicase_C"/>
    <property type="match status" value="1"/>
</dbReference>
<dbReference type="EMBL" id="JAOWKX010000003">
    <property type="protein sequence ID" value="MCV2884346.1"/>
    <property type="molecule type" value="Genomic_DNA"/>
</dbReference>
<dbReference type="Gene3D" id="3.40.50.300">
    <property type="entry name" value="P-loop containing nucleotide triphosphate hydrolases"/>
    <property type="match status" value="2"/>
</dbReference>
<dbReference type="CDD" id="cd18791">
    <property type="entry name" value="SF2_C_RHA"/>
    <property type="match status" value="1"/>
</dbReference>
<dbReference type="SMART" id="SM00490">
    <property type="entry name" value="HELICc"/>
    <property type="match status" value="1"/>
</dbReference>
<dbReference type="InterPro" id="IPR049614">
    <property type="entry name" value="HrpB_DEXH"/>
</dbReference>
<dbReference type="Pfam" id="PF08482">
    <property type="entry name" value="HrpB_C"/>
    <property type="match status" value="1"/>
</dbReference>
<dbReference type="GO" id="GO:0004386">
    <property type="term" value="F:helicase activity"/>
    <property type="evidence" value="ECO:0007669"/>
    <property type="project" value="UniProtKB-KW"/>
</dbReference>
<keyword evidence="3 7" id="KW-0347">Helicase</keyword>
<evidence type="ECO:0000259" key="5">
    <source>
        <dbReference type="PROSITE" id="PS51192"/>
    </source>
</evidence>
<dbReference type="InterPro" id="IPR001650">
    <property type="entry name" value="Helicase_C-like"/>
</dbReference>
<gene>
    <name evidence="7" type="primary">hrpB</name>
    <name evidence="7" type="ORF">OE749_06530</name>
</gene>
<evidence type="ECO:0000259" key="6">
    <source>
        <dbReference type="PROSITE" id="PS51194"/>
    </source>
</evidence>
<feature type="domain" description="Helicase ATP-binding" evidence="5">
    <location>
        <begin position="12"/>
        <end position="177"/>
    </location>
</feature>
<dbReference type="InterPro" id="IPR013689">
    <property type="entry name" value="RNA_helicase_ATP-dep_HrpB_C"/>
</dbReference>
<accession>A0ABT3A6P2</accession>
<dbReference type="InterPro" id="IPR011545">
    <property type="entry name" value="DEAD/DEAH_box_helicase_dom"/>
</dbReference>
<evidence type="ECO:0000256" key="2">
    <source>
        <dbReference type="ARBA" id="ARBA00022801"/>
    </source>
</evidence>
<dbReference type="PROSITE" id="PS51192">
    <property type="entry name" value="HELICASE_ATP_BIND_1"/>
    <property type="match status" value="1"/>
</dbReference>
<dbReference type="SMART" id="SM00847">
    <property type="entry name" value="HA2"/>
    <property type="match status" value="1"/>
</dbReference>
<feature type="domain" description="Helicase C-terminal" evidence="6">
    <location>
        <begin position="195"/>
        <end position="366"/>
    </location>
</feature>
<protein>
    <submittedName>
        <fullName evidence="7">ATP-dependent helicase HrpB</fullName>
    </submittedName>
</protein>
<dbReference type="NCBIfam" id="TIGR01970">
    <property type="entry name" value="DEAH_box_HrpB"/>
    <property type="match status" value="1"/>
</dbReference>
<dbReference type="RefSeq" id="WP_263711580.1">
    <property type="nucleotide sequence ID" value="NZ_JAOWKX010000003.1"/>
</dbReference>
<sequence>MSLPVESIVPDLLNALPEGNVILAAPPGAGKSTYLPLALLNSDVDCTKKKIIMLQPRRVAVRSIAEYLASQLGEPVGQTVGYRIRSEQRVSDSTRLEIVTEGLLTRLIQHDPELTDIGLIIFDEFHERNVHSDFSLALSIDVQQGLREDLRLLVMSATLDIQGVQRVLPQAKVIESQGRSFPIDYQYRPYSHQHSLSTHVVKVINEAISADNGSILVFLPGVGDIEQVAEGVSQTLPANMSLHKLHGSLSKEQQKAAIMPAKAGHRKIVLATNVAETSLTIEGISVVIDSGLEKVAQFDVKRGMTQLQTQMISQASATQRAGRAGRTQAGTCIRLWSQEQQQRLIKQAIPDIQRVDAAPYLLESLAWGTELASLPLIDMPSQANYQGGMTLLERLGAIKGGKLTERGQHIAQWGCHPRLANMLCDAKERAQNNDAAYLQHAAMLVALLESNQPLLRHGASVTQQLHEMQRTPGHPVSKQMMRWCRRLNISYNKQSPILPETVNSLLAIAFPDFLAKSRGNGGFLLANGSGAYLDEAHPLAHVPWLLVADVIVGKRADARITLAEAIPQSDVDVLFVKHISTDVDYQWNKQTESIQAKSRTRIGAIELKAEALPNPNGDEMRRVWNQLLEKEGLPLLGEQPQLTTLLNTTQLATQLIDDTFTSLNTDVLMARRDEWFAPYLDNVKTLSQLQQQDWFNRVKGLLTWDEQHALAGWFPSHLRVPTGNKHKLQYHADGRVTLSVRIQEMYGLSDTPTIANGRIPISIELLSPAQRPIQTTKDLKGFWKGSYKEVQKEMKGRYPKHFWPDDPATAVATTRTKKAM</sequence>
<evidence type="ECO:0000313" key="8">
    <source>
        <dbReference type="Proteomes" id="UP001652504"/>
    </source>
</evidence>
<dbReference type="PANTHER" id="PTHR43519">
    <property type="entry name" value="ATP-DEPENDENT RNA HELICASE HRPB"/>
    <property type="match status" value="1"/>
</dbReference>
<dbReference type="Gene3D" id="1.20.120.1080">
    <property type="match status" value="1"/>
</dbReference>